<dbReference type="Proteomes" id="UP000593573">
    <property type="component" value="Unassembled WGS sequence"/>
</dbReference>
<dbReference type="InterPro" id="IPR053192">
    <property type="entry name" value="Vacuole_Formation_Reg"/>
</dbReference>
<dbReference type="SMART" id="SM00109">
    <property type="entry name" value="C1"/>
    <property type="match status" value="4"/>
</dbReference>
<feature type="non-terminal residue" evidence="7">
    <location>
        <position position="779"/>
    </location>
</feature>
<dbReference type="Pfam" id="PF03107">
    <property type="entry name" value="C1_2"/>
    <property type="match status" value="7"/>
</dbReference>
<dbReference type="InterPro" id="IPR046349">
    <property type="entry name" value="C1-like_sf"/>
</dbReference>
<evidence type="ECO:0000313" key="7">
    <source>
        <dbReference type="EMBL" id="MBA0660022.1"/>
    </source>
</evidence>
<dbReference type="InterPro" id="IPR001965">
    <property type="entry name" value="Znf_PHD"/>
</dbReference>
<dbReference type="SMART" id="SM00249">
    <property type="entry name" value="PHD"/>
    <property type="match status" value="5"/>
</dbReference>
<name>A0A7J8VBU6_9ROSI</name>
<comment type="caution">
    <text evidence="7">The sequence shown here is derived from an EMBL/GenBank/DDBJ whole genome shotgun (WGS) entry which is preliminary data.</text>
</comment>
<proteinExistence type="predicted"/>
<protein>
    <recommendedName>
        <fullName evidence="6">Phorbol-ester/DAG-type domain-containing protein</fullName>
    </recommendedName>
</protein>
<dbReference type="AlphaFoldDB" id="A0A7J8VBU6"/>
<dbReference type="PANTHER" id="PTHR32410:SF217">
    <property type="entry name" value="C1 DOMAIN FAMILY PROTEIN, PUTATIVE-RELATED"/>
    <property type="match status" value="1"/>
</dbReference>
<dbReference type="InterPro" id="IPR004146">
    <property type="entry name" value="DC1"/>
</dbReference>
<sequence length="779" mass="91152">SEKRDESYPLRSSDRSTFSCEECDQFHLHGRCARAPLEFSHHPLHWEHPFLVLQAGSGGSSCVLCQESGKNFIYRCPSCDFTLDFKCALLSHAQKFLEFKYNLHLDPLLFIEDHKDELKKFVCSSCEEPLLDSIYVCIDCRFYIHKKCAQLPTEINHPCHRLHPLKLESHYKSVFCKLCQAKHSGHFYCCPPCNLDIHIQCVWPHPIIENRTRHEHPFNLFWRQGSFICDACGSEGNNLCYICSICHLQVHKKCTSLPRIIKISRHNHFVFHKYLKQEAKIEKQECMICHHDVKMEYGCYCCFKDDCNYFVHVNCATEDTNLYYIVDSENPDELVEKPIESAITCVIEVNEHGDAMKIEHVSHEHCLVLGDMTEDDVDKHCDGCTLSILGSFYSCLQCNFFLHKSCADIPMKKHHWFDIHLLNLETNCIFQCDICLQQCCGFVYNCDECEFSFCLKCAMIPDTLDYLSHEHPLFWDSKYKGKCNACGLGVYDGYRCKSCKYAVHFECITLPNVVRHKCDKHFLKLTYRDESDYPEQHYCDICEERRDPNKWFYCCSICDTSVHRGCVLGKYPFIKAGKTYRYEGHSHPLTFVRKKYHYLECAICGEFCEDLALDMTNLGAIDPPSIEFDPTQDQIIDPIEDKSYGGQINSQQKVYEEHQKFIQEQINRQRQVDERNERKVKLIDELRADMRNCDQNPRRGGDEPTHSNCDHHANQCNENVVDDVDMDDSYDEDYDDSYNYSDLFMSRFLANKILKQSFVYLISIEQCEDEPKIHDEVRE</sequence>
<keyword evidence="3" id="KW-0863">Zinc-finger</keyword>
<evidence type="ECO:0000256" key="2">
    <source>
        <dbReference type="ARBA" id="ARBA00022737"/>
    </source>
</evidence>
<gene>
    <name evidence="7" type="ORF">Goklo_012078</name>
</gene>
<reference evidence="7 8" key="1">
    <citation type="journal article" date="2019" name="Genome Biol. Evol.">
        <title>Insights into the evolution of the New World diploid cottons (Gossypium, subgenus Houzingenia) based on genome sequencing.</title>
        <authorList>
            <person name="Grover C.E."/>
            <person name="Arick M.A. 2nd"/>
            <person name="Thrash A."/>
            <person name="Conover J.L."/>
            <person name="Sanders W.S."/>
            <person name="Peterson D.G."/>
            <person name="Frelichowski J.E."/>
            <person name="Scheffler J.A."/>
            <person name="Scheffler B.E."/>
            <person name="Wendel J.F."/>
        </authorList>
    </citation>
    <scope>NUCLEOTIDE SEQUENCE [LARGE SCALE GENOMIC DNA]</scope>
    <source>
        <strain evidence="7">57</strain>
        <tissue evidence="7">Leaf</tissue>
    </source>
</reference>
<dbReference type="PANTHER" id="PTHR32410">
    <property type="entry name" value="CYSTEINE/HISTIDINE-RICH C1 DOMAIN FAMILY PROTEIN"/>
    <property type="match status" value="1"/>
</dbReference>
<evidence type="ECO:0000256" key="5">
    <source>
        <dbReference type="SAM" id="MobiDB-lite"/>
    </source>
</evidence>
<evidence type="ECO:0000313" key="8">
    <source>
        <dbReference type="Proteomes" id="UP000593573"/>
    </source>
</evidence>
<evidence type="ECO:0000256" key="4">
    <source>
        <dbReference type="ARBA" id="ARBA00022833"/>
    </source>
</evidence>
<keyword evidence="2" id="KW-0677">Repeat</keyword>
<feature type="region of interest" description="Disordered" evidence="5">
    <location>
        <begin position="692"/>
        <end position="713"/>
    </location>
</feature>
<accession>A0A7J8VBU6</accession>
<evidence type="ECO:0000259" key="6">
    <source>
        <dbReference type="PROSITE" id="PS50081"/>
    </source>
</evidence>
<feature type="domain" description="Phorbol-ester/DAG-type" evidence="6">
    <location>
        <begin position="470"/>
        <end position="518"/>
    </location>
</feature>
<organism evidence="7 8">
    <name type="scientific">Gossypium klotzschianum</name>
    <dbReference type="NCBI Taxonomy" id="34286"/>
    <lineage>
        <taxon>Eukaryota</taxon>
        <taxon>Viridiplantae</taxon>
        <taxon>Streptophyta</taxon>
        <taxon>Embryophyta</taxon>
        <taxon>Tracheophyta</taxon>
        <taxon>Spermatophyta</taxon>
        <taxon>Magnoliopsida</taxon>
        <taxon>eudicotyledons</taxon>
        <taxon>Gunneridae</taxon>
        <taxon>Pentapetalae</taxon>
        <taxon>rosids</taxon>
        <taxon>malvids</taxon>
        <taxon>Malvales</taxon>
        <taxon>Malvaceae</taxon>
        <taxon>Malvoideae</taxon>
        <taxon>Gossypium</taxon>
    </lineage>
</organism>
<dbReference type="SUPFAM" id="SSF57889">
    <property type="entry name" value="Cysteine-rich domain"/>
    <property type="match status" value="5"/>
</dbReference>
<dbReference type="InterPro" id="IPR002219">
    <property type="entry name" value="PKC_DAG/PE"/>
</dbReference>
<dbReference type="EMBL" id="JABFAB010000009">
    <property type="protein sequence ID" value="MBA0660022.1"/>
    <property type="molecule type" value="Genomic_DNA"/>
</dbReference>
<keyword evidence="4" id="KW-0862">Zinc</keyword>
<dbReference type="OrthoDB" id="938199at2759"/>
<evidence type="ECO:0000256" key="1">
    <source>
        <dbReference type="ARBA" id="ARBA00022723"/>
    </source>
</evidence>
<evidence type="ECO:0000256" key="3">
    <source>
        <dbReference type="ARBA" id="ARBA00022771"/>
    </source>
</evidence>
<feature type="non-terminal residue" evidence="7">
    <location>
        <position position="1"/>
    </location>
</feature>
<dbReference type="PROSITE" id="PS50081">
    <property type="entry name" value="ZF_DAG_PE_2"/>
    <property type="match status" value="1"/>
</dbReference>
<dbReference type="GO" id="GO:0008270">
    <property type="term" value="F:zinc ion binding"/>
    <property type="evidence" value="ECO:0007669"/>
    <property type="project" value="UniProtKB-KW"/>
</dbReference>
<keyword evidence="8" id="KW-1185">Reference proteome</keyword>
<keyword evidence="1" id="KW-0479">Metal-binding</keyword>